<gene>
    <name evidence="2" type="ORF">BaRGS_00005220</name>
</gene>
<keyword evidence="3" id="KW-1185">Reference proteome</keyword>
<name>A0ABD0LW05_9CAEN</name>
<reference evidence="2 3" key="1">
    <citation type="journal article" date="2023" name="Sci. Data">
        <title>Genome assembly of the Korean intertidal mud-creeper Batillaria attramentaria.</title>
        <authorList>
            <person name="Patra A.K."/>
            <person name="Ho P.T."/>
            <person name="Jun S."/>
            <person name="Lee S.J."/>
            <person name="Kim Y."/>
            <person name="Won Y.J."/>
        </authorList>
    </citation>
    <scope>NUCLEOTIDE SEQUENCE [LARGE SCALE GENOMIC DNA]</scope>
    <source>
        <strain evidence="2">Wonlab-2016</strain>
    </source>
</reference>
<evidence type="ECO:0000256" key="1">
    <source>
        <dbReference type="SAM" id="MobiDB-lite"/>
    </source>
</evidence>
<protein>
    <submittedName>
        <fullName evidence="2">Uncharacterized protein</fullName>
    </submittedName>
</protein>
<organism evidence="2 3">
    <name type="scientific">Batillaria attramentaria</name>
    <dbReference type="NCBI Taxonomy" id="370345"/>
    <lineage>
        <taxon>Eukaryota</taxon>
        <taxon>Metazoa</taxon>
        <taxon>Spiralia</taxon>
        <taxon>Lophotrochozoa</taxon>
        <taxon>Mollusca</taxon>
        <taxon>Gastropoda</taxon>
        <taxon>Caenogastropoda</taxon>
        <taxon>Sorbeoconcha</taxon>
        <taxon>Cerithioidea</taxon>
        <taxon>Batillariidae</taxon>
        <taxon>Batillaria</taxon>
    </lineage>
</organism>
<feature type="region of interest" description="Disordered" evidence="1">
    <location>
        <begin position="135"/>
        <end position="158"/>
    </location>
</feature>
<sequence length="199" mass="22408">STPLPQVFSAKVRVSTTARGCPLFALLSIHAERETSGSSAQLNLPPRTSARDLFTGAFTRWSVSTSYYVSRRSSDVRSYRSKEFTITNHLSANQWPGTPRTDLNTVQSNTTPRLASQATDTRLHNLLRRMRVEKRLVSRSSNSSPKATKRNWEKRLEGENQHTGLARLPWSALSLRYAESTVSTDHTHGEFVPQGFLYL</sequence>
<dbReference type="AlphaFoldDB" id="A0ABD0LW05"/>
<feature type="non-terminal residue" evidence="2">
    <location>
        <position position="1"/>
    </location>
</feature>
<accession>A0ABD0LW05</accession>
<dbReference type="Proteomes" id="UP001519460">
    <property type="component" value="Unassembled WGS sequence"/>
</dbReference>
<evidence type="ECO:0000313" key="2">
    <source>
        <dbReference type="EMBL" id="KAK7503681.1"/>
    </source>
</evidence>
<proteinExistence type="predicted"/>
<evidence type="ECO:0000313" key="3">
    <source>
        <dbReference type="Proteomes" id="UP001519460"/>
    </source>
</evidence>
<comment type="caution">
    <text evidence="2">The sequence shown here is derived from an EMBL/GenBank/DDBJ whole genome shotgun (WGS) entry which is preliminary data.</text>
</comment>
<dbReference type="EMBL" id="JACVVK020000019">
    <property type="protein sequence ID" value="KAK7503681.1"/>
    <property type="molecule type" value="Genomic_DNA"/>
</dbReference>